<gene>
    <name evidence="2" type="ORF">NDU88_011052</name>
</gene>
<evidence type="ECO:0000313" key="3">
    <source>
        <dbReference type="Proteomes" id="UP001066276"/>
    </source>
</evidence>
<feature type="region of interest" description="Disordered" evidence="1">
    <location>
        <begin position="1"/>
        <end position="59"/>
    </location>
</feature>
<sequence>MAWRNRSRPRRRGQRRCRGDGDTPWRVSGPPKEQSSIIQIGGQSGPDAPEEGRGLDSVPDMGVMARVRPQGQQRGLSIYWW</sequence>
<accession>A0AAV7RZZ7</accession>
<proteinExistence type="predicted"/>
<evidence type="ECO:0000256" key="1">
    <source>
        <dbReference type="SAM" id="MobiDB-lite"/>
    </source>
</evidence>
<reference evidence="2" key="1">
    <citation type="journal article" date="2022" name="bioRxiv">
        <title>Sequencing and chromosome-scale assembly of the giantPleurodeles waltlgenome.</title>
        <authorList>
            <person name="Brown T."/>
            <person name="Elewa A."/>
            <person name="Iarovenko S."/>
            <person name="Subramanian E."/>
            <person name="Araus A.J."/>
            <person name="Petzold A."/>
            <person name="Susuki M."/>
            <person name="Suzuki K.-i.T."/>
            <person name="Hayashi T."/>
            <person name="Toyoda A."/>
            <person name="Oliveira C."/>
            <person name="Osipova E."/>
            <person name="Leigh N.D."/>
            <person name="Simon A."/>
            <person name="Yun M.H."/>
        </authorList>
    </citation>
    <scope>NUCLEOTIDE SEQUENCE</scope>
    <source>
        <strain evidence="2">20211129_DDA</strain>
        <tissue evidence="2">Liver</tissue>
    </source>
</reference>
<protein>
    <submittedName>
        <fullName evidence="2">Uncharacterized protein</fullName>
    </submittedName>
</protein>
<dbReference type="AlphaFoldDB" id="A0AAV7RZZ7"/>
<feature type="compositionally biased region" description="Basic residues" evidence="1">
    <location>
        <begin position="1"/>
        <end position="16"/>
    </location>
</feature>
<keyword evidence="3" id="KW-1185">Reference proteome</keyword>
<dbReference type="Proteomes" id="UP001066276">
    <property type="component" value="Chromosome 5"/>
</dbReference>
<evidence type="ECO:0000313" key="2">
    <source>
        <dbReference type="EMBL" id="KAJ1158361.1"/>
    </source>
</evidence>
<name>A0AAV7RZZ7_PLEWA</name>
<organism evidence="2 3">
    <name type="scientific">Pleurodeles waltl</name>
    <name type="common">Iberian ribbed newt</name>
    <dbReference type="NCBI Taxonomy" id="8319"/>
    <lineage>
        <taxon>Eukaryota</taxon>
        <taxon>Metazoa</taxon>
        <taxon>Chordata</taxon>
        <taxon>Craniata</taxon>
        <taxon>Vertebrata</taxon>
        <taxon>Euteleostomi</taxon>
        <taxon>Amphibia</taxon>
        <taxon>Batrachia</taxon>
        <taxon>Caudata</taxon>
        <taxon>Salamandroidea</taxon>
        <taxon>Salamandridae</taxon>
        <taxon>Pleurodelinae</taxon>
        <taxon>Pleurodeles</taxon>
    </lineage>
</organism>
<comment type="caution">
    <text evidence="2">The sequence shown here is derived from an EMBL/GenBank/DDBJ whole genome shotgun (WGS) entry which is preliminary data.</text>
</comment>
<dbReference type="EMBL" id="JANPWB010000009">
    <property type="protein sequence ID" value="KAJ1158361.1"/>
    <property type="molecule type" value="Genomic_DNA"/>
</dbReference>